<reference evidence="1 2" key="1">
    <citation type="submission" date="2015-10" db="EMBL/GenBank/DDBJ databases">
        <title>Genome analyses suggest a sexual origin of heterokaryosis in a supposedly ancient asexual fungus.</title>
        <authorList>
            <person name="Ropars J."/>
            <person name="Sedzielewska K."/>
            <person name="Noel J."/>
            <person name="Charron P."/>
            <person name="Farinelli L."/>
            <person name="Marton T."/>
            <person name="Kruger M."/>
            <person name="Pelin A."/>
            <person name="Brachmann A."/>
            <person name="Corradi N."/>
        </authorList>
    </citation>
    <scope>NUCLEOTIDE SEQUENCE [LARGE SCALE GENOMIC DNA]</scope>
    <source>
        <strain evidence="1 2">A4</strain>
    </source>
</reference>
<dbReference type="VEuPathDB" id="FungiDB:FUN_016828"/>
<evidence type="ECO:0008006" key="3">
    <source>
        <dbReference type="Google" id="ProtNLM"/>
    </source>
</evidence>
<evidence type="ECO:0000313" key="1">
    <source>
        <dbReference type="EMBL" id="PKY47232.1"/>
    </source>
</evidence>
<gene>
    <name evidence="1" type="ORF">RhiirA4_462359</name>
</gene>
<dbReference type="VEuPathDB" id="FungiDB:RhiirFUN_022143"/>
<comment type="caution">
    <text evidence="1">The sequence shown here is derived from an EMBL/GenBank/DDBJ whole genome shotgun (WGS) entry which is preliminary data.</text>
</comment>
<sequence>MTYLSKAKATNVTEINSATGSNVYDEIARLNFTQELKISLFSYFTLNEKVKVNAESVLAICENDEDKFTYLNDILNSIKNSDLLEKSRSIENELVNECTTSVTDVEPSPEVDLKKFAQKLNLEQLEPDDPLKNENIKKFYEFAGPDFDWPSTSSIDERHEIYNHITSPSPKFLEGQGREIAMNLLAYRRLIESGELDDSKGNYVQIEHGKLVCCGEKISVEKYNELFKKNSGMVYAPVKHDKVIIRVFSTLDTTEKEWQANIDKDFRLVIDTGSTTSTIIPYFVRERVKDSDRGWDKTLSTSAGYGGGVNIHQVMFPWEVSLGDGTNWTEWIETSELYCWQKKVTIGVDCGLVGFDVLNKTYQLKIPERPYIFVTERSVINQMQQIYNNA</sequence>
<dbReference type="Proteomes" id="UP000234323">
    <property type="component" value="Unassembled WGS sequence"/>
</dbReference>
<dbReference type="AlphaFoldDB" id="A0A2I1GKS8"/>
<dbReference type="EMBL" id="LLXI01000527">
    <property type="protein sequence ID" value="PKY47232.1"/>
    <property type="molecule type" value="Genomic_DNA"/>
</dbReference>
<evidence type="ECO:0000313" key="2">
    <source>
        <dbReference type="Proteomes" id="UP000234323"/>
    </source>
</evidence>
<dbReference type="VEuPathDB" id="FungiDB:RhiirA1_442999"/>
<keyword evidence="2" id="KW-1185">Reference proteome</keyword>
<protein>
    <recommendedName>
        <fullName evidence="3">Peptidase A2 domain-containing protein</fullName>
    </recommendedName>
</protein>
<accession>A0A2I1GKS8</accession>
<name>A0A2I1GKS8_9GLOM</name>
<proteinExistence type="predicted"/>
<organism evidence="1 2">
    <name type="scientific">Rhizophagus irregularis</name>
    <dbReference type="NCBI Taxonomy" id="588596"/>
    <lineage>
        <taxon>Eukaryota</taxon>
        <taxon>Fungi</taxon>
        <taxon>Fungi incertae sedis</taxon>
        <taxon>Mucoromycota</taxon>
        <taxon>Glomeromycotina</taxon>
        <taxon>Glomeromycetes</taxon>
        <taxon>Glomerales</taxon>
        <taxon>Glomeraceae</taxon>
        <taxon>Rhizophagus</taxon>
    </lineage>
</organism>